<dbReference type="InterPro" id="IPR000160">
    <property type="entry name" value="GGDEF_dom"/>
</dbReference>
<dbReference type="InterPro" id="IPR043128">
    <property type="entry name" value="Rev_trsase/Diguanyl_cyclase"/>
</dbReference>
<dbReference type="CDD" id="cd01949">
    <property type="entry name" value="GGDEF"/>
    <property type="match status" value="1"/>
</dbReference>
<evidence type="ECO:0000259" key="1">
    <source>
        <dbReference type="PROSITE" id="PS50887"/>
    </source>
</evidence>
<dbReference type="SUPFAM" id="SSF55781">
    <property type="entry name" value="GAF domain-like"/>
    <property type="match status" value="1"/>
</dbReference>
<proteinExistence type="predicted"/>
<dbReference type="PANTHER" id="PTHR45138:SF9">
    <property type="entry name" value="DIGUANYLATE CYCLASE DGCM-RELATED"/>
    <property type="match status" value="1"/>
</dbReference>
<dbReference type="AlphaFoldDB" id="A0A6I2U872"/>
<dbReference type="EMBL" id="VUNJ01000005">
    <property type="protein sequence ID" value="MST91560.1"/>
    <property type="molecule type" value="Genomic_DNA"/>
</dbReference>
<dbReference type="InterPro" id="IPR050469">
    <property type="entry name" value="Diguanylate_Cyclase"/>
</dbReference>
<dbReference type="GO" id="GO:0043709">
    <property type="term" value="P:cell adhesion involved in single-species biofilm formation"/>
    <property type="evidence" value="ECO:0007669"/>
    <property type="project" value="TreeGrafter"/>
</dbReference>
<dbReference type="SMART" id="SM00267">
    <property type="entry name" value="GGDEF"/>
    <property type="match status" value="1"/>
</dbReference>
<accession>A0A6I2U872</accession>
<dbReference type="SUPFAM" id="SSF55073">
    <property type="entry name" value="Nucleotide cyclase"/>
    <property type="match status" value="1"/>
</dbReference>
<protein>
    <submittedName>
        <fullName evidence="2">GGDEF domain-containing protein</fullName>
    </submittedName>
</protein>
<dbReference type="PROSITE" id="PS50887">
    <property type="entry name" value="GGDEF"/>
    <property type="match status" value="1"/>
</dbReference>
<dbReference type="GO" id="GO:1902201">
    <property type="term" value="P:negative regulation of bacterial-type flagellum-dependent cell motility"/>
    <property type="evidence" value="ECO:0007669"/>
    <property type="project" value="TreeGrafter"/>
</dbReference>
<gene>
    <name evidence="2" type="ORF">FYJ76_06335</name>
</gene>
<dbReference type="Gene3D" id="3.30.70.270">
    <property type="match status" value="1"/>
</dbReference>
<dbReference type="Pfam" id="PF00990">
    <property type="entry name" value="GGDEF"/>
    <property type="match status" value="1"/>
</dbReference>
<dbReference type="Proteomes" id="UP000431913">
    <property type="component" value="Unassembled WGS sequence"/>
</dbReference>
<evidence type="ECO:0000313" key="3">
    <source>
        <dbReference type="Proteomes" id="UP000431913"/>
    </source>
</evidence>
<dbReference type="GO" id="GO:0052621">
    <property type="term" value="F:diguanylate cyclase activity"/>
    <property type="evidence" value="ECO:0007669"/>
    <property type="project" value="TreeGrafter"/>
</dbReference>
<name>A0A6I2U872_9FIRM</name>
<reference evidence="2 3" key="1">
    <citation type="submission" date="2019-08" db="EMBL/GenBank/DDBJ databases">
        <title>In-depth cultivation of the pig gut microbiome towards novel bacterial diversity and tailored functional studies.</title>
        <authorList>
            <person name="Wylensek D."/>
            <person name="Hitch T.C.A."/>
            <person name="Clavel T."/>
        </authorList>
    </citation>
    <scope>NUCLEOTIDE SEQUENCE [LARGE SCALE GENOMIC DNA]</scope>
    <source>
        <strain evidence="2 3">WCA3-601-WT-6J</strain>
    </source>
</reference>
<dbReference type="GO" id="GO:0005886">
    <property type="term" value="C:plasma membrane"/>
    <property type="evidence" value="ECO:0007669"/>
    <property type="project" value="TreeGrafter"/>
</dbReference>
<dbReference type="NCBIfam" id="TIGR00254">
    <property type="entry name" value="GGDEF"/>
    <property type="match status" value="1"/>
</dbReference>
<dbReference type="Gene3D" id="3.30.450.40">
    <property type="match status" value="1"/>
</dbReference>
<evidence type="ECO:0000313" key="2">
    <source>
        <dbReference type="EMBL" id="MST91560.1"/>
    </source>
</evidence>
<organism evidence="2 3">
    <name type="scientific">Ruthenibacterium lactatiformans</name>
    <dbReference type="NCBI Taxonomy" id="1550024"/>
    <lineage>
        <taxon>Bacteria</taxon>
        <taxon>Bacillati</taxon>
        <taxon>Bacillota</taxon>
        <taxon>Clostridia</taxon>
        <taxon>Eubacteriales</taxon>
        <taxon>Oscillospiraceae</taxon>
        <taxon>Ruthenibacterium</taxon>
    </lineage>
</organism>
<sequence length="446" mass="49511">MLKKKVLERSAAAMGPQDLLDALDEIVYVSDPNTYELLYANRRCRSLLPTRDYKGKPCYALLQGQPAPCPYCTNARLTPDKFYVWEFNNPSMGRHFLLKDKLIDWDGRPARLEIAVDITEQELLSRDTARKLETERTLVECIRRLMDAASSREAAQAVLSCVGGFYQASHAFLLELHASGRSVHCTQLWTAADAEPLEFPSISLSNGSLLNRLLESPQAQCILAERLGPEYRQVAAQMQDAGVSALLFAPLPHTFGRGLLGVANAASGIDDTRVLESLAYFVGSELSRRRLQSRLEYQNRHDALTGLENRLQYQRFLAGPIPAGPIGAVFCDINSLKQINDRCGHSRGDAVIMQTADVLRACFPGAHIYRMSGDEFVVLCPGVTQARFETMLAKARDRLASETDYGVSLGGAWHACAREDLDELVRAADESMYADKQEHYGVPEHG</sequence>
<comment type="caution">
    <text evidence="2">The sequence shown here is derived from an EMBL/GenBank/DDBJ whole genome shotgun (WGS) entry which is preliminary data.</text>
</comment>
<feature type="domain" description="GGDEF" evidence="1">
    <location>
        <begin position="324"/>
        <end position="446"/>
    </location>
</feature>
<dbReference type="PANTHER" id="PTHR45138">
    <property type="entry name" value="REGULATORY COMPONENTS OF SENSORY TRANSDUCTION SYSTEM"/>
    <property type="match status" value="1"/>
</dbReference>
<dbReference type="InterPro" id="IPR029016">
    <property type="entry name" value="GAF-like_dom_sf"/>
</dbReference>
<dbReference type="InterPro" id="IPR029787">
    <property type="entry name" value="Nucleotide_cyclase"/>
</dbReference>